<sequence length="163" mass="18470">MNSTRLLLGRHSSIGQSYILTTNVHGRAALFANDTVAVTAMQEFLRLDLEGLTHSIAYVVMPDHVHWLMQLRAASLDVVMKRFKSRTAVHANRVLGRVGRFWQSCYHDHAIRSDESLFRHAMYVMANPIRAGLATQLGEYPHAWCEWELEGSCAKAKFMGADR</sequence>
<proteinExistence type="predicted"/>
<gene>
    <name evidence="2" type="ORF">EKL94_07420</name>
</gene>
<dbReference type="Pfam" id="PF01797">
    <property type="entry name" value="Y1_Tnp"/>
    <property type="match status" value="1"/>
</dbReference>
<dbReference type="SUPFAM" id="SSF143422">
    <property type="entry name" value="Transposase IS200-like"/>
    <property type="match status" value="1"/>
</dbReference>
<reference evidence="2 3" key="1">
    <citation type="submission" date="2018-12" db="EMBL/GenBank/DDBJ databases">
        <authorList>
            <person name="Kartti S."/>
            <person name="Manni A."/>
            <person name="Chemao El Fihri M.W."/>
            <person name="Laamarti M."/>
            <person name="Temsamani L."/>
            <person name="El Jamali J.E."/>
            <person name="Ouadghiri M."/>
            <person name="Ibrahimi A."/>
            <person name="Filati-Maltouf A."/>
        </authorList>
    </citation>
    <scope>NUCLEOTIDE SEQUENCE [LARGE SCALE GENOMIC DNA]</scope>
    <source>
        <strain evidence="2 3">MDMC339</strain>
    </source>
</reference>
<dbReference type="InterPro" id="IPR052715">
    <property type="entry name" value="RAYT_transposase"/>
</dbReference>
<dbReference type="InterPro" id="IPR002686">
    <property type="entry name" value="Transposase_17"/>
</dbReference>
<dbReference type="Proteomes" id="UP000271705">
    <property type="component" value="Unassembled WGS sequence"/>
</dbReference>
<name>A0A431UKG7_STEMA</name>
<dbReference type="GO" id="GO:0004803">
    <property type="term" value="F:transposase activity"/>
    <property type="evidence" value="ECO:0007669"/>
    <property type="project" value="InterPro"/>
</dbReference>
<dbReference type="PANTHER" id="PTHR36966:SF1">
    <property type="entry name" value="REP-ASSOCIATED TYROSINE TRANSPOSASE"/>
    <property type="match status" value="1"/>
</dbReference>
<dbReference type="GO" id="GO:0043565">
    <property type="term" value="F:sequence-specific DNA binding"/>
    <property type="evidence" value="ECO:0007669"/>
    <property type="project" value="TreeGrafter"/>
</dbReference>
<dbReference type="Gene3D" id="3.30.70.1290">
    <property type="entry name" value="Transposase IS200-like"/>
    <property type="match status" value="1"/>
</dbReference>
<organism evidence="2 3">
    <name type="scientific">Stenotrophomonas maltophilia</name>
    <name type="common">Pseudomonas maltophilia</name>
    <name type="synonym">Xanthomonas maltophilia</name>
    <dbReference type="NCBI Taxonomy" id="40324"/>
    <lineage>
        <taxon>Bacteria</taxon>
        <taxon>Pseudomonadati</taxon>
        <taxon>Pseudomonadota</taxon>
        <taxon>Gammaproteobacteria</taxon>
        <taxon>Lysobacterales</taxon>
        <taxon>Lysobacteraceae</taxon>
        <taxon>Stenotrophomonas</taxon>
        <taxon>Stenotrophomonas maltophilia group</taxon>
    </lineage>
</organism>
<dbReference type="NCBIfam" id="NF047646">
    <property type="entry name" value="REP_Tyr_transpos"/>
    <property type="match status" value="1"/>
</dbReference>
<evidence type="ECO:0000313" key="2">
    <source>
        <dbReference type="EMBL" id="RTQ90270.1"/>
    </source>
</evidence>
<dbReference type="AlphaFoldDB" id="A0A431UKG7"/>
<accession>A0A431UKG7</accession>
<protein>
    <recommendedName>
        <fullName evidence="1">Transposase IS200-like domain-containing protein</fullName>
    </recommendedName>
</protein>
<evidence type="ECO:0000259" key="1">
    <source>
        <dbReference type="SMART" id="SM01321"/>
    </source>
</evidence>
<comment type="caution">
    <text evidence="2">The sequence shown here is derived from an EMBL/GenBank/DDBJ whole genome shotgun (WGS) entry which is preliminary data.</text>
</comment>
<dbReference type="InterPro" id="IPR036515">
    <property type="entry name" value="Transposase_17_sf"/>
</dbReference>
<dbReference type="PANTHER" id="PTHR36966">
    <property type="entry name" value="REP-ASSOCIATED TYROSINE TRANSPOSASE"/>
    <property type="match status" value="1"/>
</dbReference>
<evidence type="ECO:0000313" key="3">
    <source>
        <dbReference type="Proteomes" id="UP000271705"/>
    </source>
</evidence>
<dbReference type="GO" id="GO:0006313">
    <property type="term" value="P:DNA transposition"/>
    <property type="evidence" value="ECO:0007669"/>
    <property type="project" value="InterPro"/>
</dbReference>
<dbReference type="EMBL" id="RXLZ01000016">
    <property type="protein sequence ID" value="RTQ90270.1"/>
    <property type="molecule type" value="Genomic_DNA"/>
</dbReference>
<dbReference type="SMART" id="SM01321">
    <property type="entry name" value="Y1_Tnp"/>
    <property type="match status" value="1"/>
</dbReference>
<dbReference type="RefSeq" id="WP_126928594.1">
    <property type="nucleotide sequence ID" value="NZ_RXLZ01000016.1"/>
</dbReference>
<feature type="domain" description="Transposase IS200-like" evidence="1">
    <location>
        <begin position="13"/>
        <end position="127"/>
    </location>
</feature>